<keyword evidence="1" id="KW-0472">Membrane</keyword>
<name>A0A5C4N4E2_9RHOB</name>
<keyword evidence="1" id="KW-1133">Transmembrane helix</keyword>
<reference evidence="3 4" key="1">
    <citation type="submission" date="2019-06" db="EMBL/GenBank/DDBJ databases">
        <authorList>
            <person name="Jiang L."/>
        </authorList>
    </citation>
    <scope>NUCLEOTIDE SEQUENCE [LARGE SCALE GENOMIC DNA]</scope>
    <source>
        <strain evidence="3 4">YIM 48858</strain>
    </source>
</reference>
<proteinExistence type="predicted"/>
<organism evidence="3 4">
    <name type="scientific">Rubellimicrobium roseum</name>
    <dbReference type="NCBI Taxonomy" id="687525"/>
    <lineage>
        <taxon>Bacteria</taxon>
        <taxon>Pseudomonadati</taxon>
        <taxon>Pseudomonadota</taxon>
        <taxon>Alphaproteobacteria</taxon>
        <taxon>Rhodobacterales</taxon>
        <taxon>Roseobacteraceae</taxon>
        <taxon>Rubellimicrobium</taxon>
    </lineage>
</organism>
<feature type="domain" description="EamA" evidence="2">
    <location>
        <begin position="8"/>
        <end position="145"/>
    </location>
</feature>
<feature type="transmembrane region" description="Helical" evidence="1">
    <location>
        <begin position="260"/>
        <end position="280"/>
    </location>
</feature>
<dbReference type="PANTHER" id="PTHR22911">
    <property type="entry name" value="ACYL-MALONYL CONDENSING ENZYME-RELATED"/>
    <property type="match status" value="1"/>
</dbReference>
<keyword evidence="1" id="KW-0812">Transmembrane</keyword>
<evidence type="ECO:0000259" key="2">
    <source>
        <dbReference type="Pfam" id="PF00892"/>
    </source>
</evidence>
<gene>
    <name evidence="3" type="ORF">FHG71_20230</name>
</gene>
<evidence type="ECO:0000313" key="4">
    <source>
        <dbReference type="Proteomes" id="UP000305709"/>
    </source>
</evidence>
<feature type="transmembrane region" description="Helical" evidence="1">
    <location>
        <begin position="104"/>
        <end position="123"/>
    </location>
</feature>
<dbReference type="Proteomes" id="UP000305709">
    <property type="component" value="Unassembled WGS sequence"/>
</dbReference>
<dbReference type="SUPFAM" id="SSF103481">
    <property type="entry name" value="Multidrug resistance efflux transporter EmrE"/>
    <property type="match status" value="2"/>
</dbReference>
<comment type="caution">
    <text evidence="3">The sequence shown here is derived from an EMBL/GenBank/DDBJ whole genome shotgun (WGS) entry which is preliminary data.</text>
</comment>
<dbReference type="GO" id="GO:0016020">
    <property type="term" value="C:membrane"/>
    <property type="evidence" value="ECO:0007669"/>
    <property type="project" value="InterPro"/>
</dbReference>
<feature type="transmembrane region" description="Helical" evidence="1">
    <location>
        <begin position="232"/>
        <end position="253"/>
    </location>
</feature>
<dbReference type="OrthoDB" id="9812899at2"/>
<dbReference type="InterPro" id="IPR037185">
    <property type="entry name" value="EmrE-like"/>
</dbReference>
<keyword evidence="4" id="KW-1185">Reference proteome</keyword>
<feature type="transmembrane region" description="Helical" evidence="1">
    <location>
        <begin position="185"/>
        <end position="204"/>
    </location>
</feature>
<dbReference type="EMBL" id="VDFV01000057">
    <property type="protein sequence ID" value="TNC62462.1"/>
    <property type="molecule type" value="Genomic_DNA"/>
</dbReference>
<dbReference type="Gene3D" id="1.10.3730.20">
    <property type="match status" value="1"/>
</dbReference>
<feature type="transmembrane region" description="Helical" evidence="1">
    <location>
        <begin position="41"/>
        <end position="59"/>
    </location>
</feature>
<feature type="transmembrane region" description="Helical" evidence="1">
    <location>
        <begin position="79"/>
        <end position="98"/>
    </location>
</feature>
<dbReference type="PANTHER" id="PTHR22911:SF103">
    <property type="entry name" value="BLR2811 PROTEIN"/>
    <property type="match status" value="1"/>
</dbReference>
<protein>
    <submittedName>
        <fullName evidence="3">DMT family transporter</fullName>
    </submittedName>
</protein>
<feature type="transmembrane region" description="Helical" evidence="1">
    <location>
        <begin position="130"/>
        <end position="149"/>
    </location>
</feature>
<feature type="transmembrane region" description="Helical" evidence="1">
    <location>
        <begin position="155"/>
        <end position="173"/>
    </location>
</feature>
<dbReference type="Pfam" id="PF00892">
    <property type="entry name" value="EamA"/>
    <property type="match status" value="1"/>
</dbReference>
<dbReference type="RefSeq" id="WP_139083509.1">
    <property type="nucleotide sequence ID" value="NZ_VDFV01000057.1"/>
</dbReference>
<sequence length="326" mass="33968">MTTPRTALWGISLALGGSLVLSVNDMAVKALSDGYPLHEVVLIRALIGLGVVLAGLSLAHGPRAVWTGIRTRRPGLHAARVACVVLSNITYFLGLAALPLADGVAIFFVAPLLITALSVPFLGERVGPRRWAAVGAGLLGVIVMMRPGTGAIQPAALLVLLSALAYASMHILTRRMAATEGALGMSFWTQAGFVLVSCAMGLTVGDGRFGQADSASLEFLLRAWTWPAPADWPFFLATGLAVSTGGIMIAQAYRLCEAGLVAPFEYVAIPMAVVWGALVFGTWPDAVAWAGIALILGAGLYVLWRETRLGRGVAAEPGGGAVEEAR</sequence>
<feature type="transmembrane region" description="Helical" evidence="1">
    <location>
        <begin position="286"/>
        <end position="304"/>
    </location>
</feature>
<evidence type="ECO:0000256" key="1">
    <source>
        <dbReference type="SAM" id="Phobius"/>
    </source>
</evidence>
<evidence type="ECO:0000313" key="3">
    <source>
        <dbReference type="EMBL" id="TNC62462.1"/>
    </source>
</evidence>
<accession>A0A5C4N4E2</accession>
<dbReference type="InterPro" id="IPR000620">
    <property type="entry name" value="EamA_dom"/>
</dbReference>
<dbReference type="AlphaFoldDB" id="A0A5C4N4E2"/>